<organism evidence="3 4">
    <name type="scientific">Anoxynatronum sibiricum</name>
    <dbReference type="NCBI Taxonomy" id="210623"/>
    <lineage>
        <taxon>Bacteria</taxon>
        <taxon>Bacillati</taxon>
        <taxon>Bacillota</taxon>
        <taxon>Clostridia</taxon>
        <taxon>Eubacteriales</taxon>
        <taxon>Clostridiaceae</taxon>
        <taxon>Anoxynatronum</taxon>
    </lineage>
</organism>
<gene>
    <name evidence="3" type="ORF">AAIG11_12005</name>
</gene>
<reference evidence="3 4" key="1">
    <citation type="submission" date="2024-04" db="EMBL/GenBank/DDBJ databases">
        <title>Genome sequencing and metabolic network reconstruction of aminoacids and betaine degradation by Anoxynatronum sibiricum.</title>
        <authorList>
            <person name="Detkova E.N."/>
            <person name="Boltjanskaja Y.V."/>
            <person name="Mardanov A.V."/>
            <person name="Kevbrin V."/>
        </authorList>
    </citation>
    <scope>NUCLEOTIDE SEQUENCE [LARGE SCALE GENOMIC DNA]</scope>
    <source>
        <strain evidence="3 4">Z-7981</strain>
    </source>
</reference>
<dbReference type="PANTHER" id="PTHR35848:SF6">
    <property type="entry name" value="CUPIN TYPE-2 DOMAIN-CONTAINING PROTEIN"/>
    <property type="match status" value="1"/>
</dbReference>
<evidence type="ECO:0000313" key="3">
    <source>
        <dbReference type="EMBL" id="MEN1761206.1"/>
    </source>
</evidence>
<evidence type="ECO:0000256" key="1">
    <source>
        <dbReference type="ARBA" id="ARBA00022723"/>
    </source>
</evidence>
<dbReference type="InterPro" id="IPR013096">
    <property type="entry name" value="Cupin_2"/>
</dbReference>
<dbReference type="PANTHER" id="PTHR35848">
    <property type="entry name" value="OXALATE-BINDING PROTEIN"/>
    <property type="match status" value="1"/>
</dbReference>
<accession>A0ABU9VVM9</accession>
<dbReference type="Pfam" id="PF07883">
    <property type="entry name" value="Cupin_2"/>
    <property type="match status" value="1"/>
</dbReference>
<sequence>MVKRPSDLRRELIHELKGGKGTIELNHFFETADFHGTGRLYGISIIQPGDSIGMHQHVGDQEAYFILEGEALYYDNDQPYKLKPGDFTLCRDGESHSIANAGDTDLKYVALIMYTT</sequence>
<protein>
    <submittedName>
        <fullName evidence="3">Cupin domain-containing protein</fullName>
    </submittedName>
</protein>
<feature type="domain" description="Cupin type-2" evidence="2">
    <location>
        <begin position="44"/>
        <end position="110"/>
    </location>
</feature>
<keyword evidence="1" id="KW-0479">Metal-binding</keyword>
<dbReference type="InterPro" id="IPR014710">
    <property type="entry name" value="RmlC-like_jellyroll"/>
</dbReference>
<dbReference type="Gene3D" id="2.60.120.10">
    <property type="entry name" value="Jelly Rolls"/>
    <property type="match status" value="1"/>
</dbReference>
<dbReference type="SUPFAM" id="SSF51182">
    <property type="entry name" value="RmlC-like cupins"/>
    <property type="match status" value="1"/>
</dbReference>
<dbReference type="InterPro" id="IPR051610">
    <property type="entry name" value="GPI/OXD"/>
</dbReference>
<evidence type="ECO:0000313" key="4">
    <source>
        <dbReference type="Proteomes" id="UP001407405"/>
    </source>
</evidence>
<name>A0ABU9VVM9_9CLOT</name>
<dbReference type="CDD" id="cd02221">
    <property type="entry name" value="cupin_TM1287-like"/>
    <property type="match status" value="1"/>
</dbReference>
<dbReference type="InterPro" id="IPR011051">
    <property type="entry name" value="RmlC_Cupin_sf"/>
</dbReference>
<dbReference type="RefSeq" id="WP_343186585.1">
    <property type="nucleotide sequence ID" value="NZ_JBCITM010000013.1"/>
</dbReference>
<dbReference type="Proteomes" id="UP001407405">
    <property type="component" value="Unassembled WGS sequence"/>
</dbReference>
<evidence type="ECO:0000259" key="2">
    <source>
        <dbReference type="Pfam" id="PF07883"/>
    </source>
</evidence>
<comment type="caution">
    <text evidence="3">The sequence shown here is derived from an EMBL/GenBank/DDBJ whole genome shotgun (WGS) entry which is preliminary data.</text>
</comment>
<dbReference type="EMBL" id="JBCITM010000013">
    <property type="protein sequence ID" value="MEN1761206.1"/>
    <property type="molecule type" value="Genomic_DNA"/>
</dbReference>
<proteinExistence type="predicted"/>
<keyword evidence="4" id="KW-1185">Reference proteome</keyword>